<accession>T0RAB1</accession>
<reference evidence="4 5" key="1">
    <citation type="submission" date="2012-04" db="EMBL/GenBank/DDBJ databases">
        <title>The Genome Sequence of Saprolegnia declina VS20.</title>
        <authorList>
            <consortium name="The Broad Institute Genome Sequencing Platform"/>
            <person name="Russ C."/>
            <person name="Nusbaum C."/>
            <person name="Tyler B."/>
            <person name="van West P."/>
            <person name="Dieguez-Uribeondo J."/>
            <person name="de Bruijn I."/>
            <person name="Tripathy S."/>
            <person name="Jiang R."/>
            <person name="Young S.K."/>
            <person name="Zeng Q."/>
            <person name="Gargeya S."/>
            <person name="Fitzgerald M."/>
            <person name="Haas B."/>
            <person name="Abouelleil A."/>
            <person name="Alvarado L."/>
            <person name="Arachchi H.M."/>
            <person name="Berlin A."/>
            <person name="Chapman S.B."/>
            <person name="Goldberg J."/>
            <person name="Griggs A."/>
            <person name="Gujja S."/>
            <person name="Hansen M."/>
            <person name="Howarth C."/>
            <person name="Imamovic A."/>
            <person name="Larimer J."/>
            <person name="McCowen C."/>
            <person name="Montmayeur A."/>
            <person name="Murphy C."/>
            <person name="Neiman D."/>
            <person name="Pearson M."/>
            <person name="Priest M."/>
            <person name="Roberts A."/>
            <person name="Saif S."/>
            <person name="Shea T."/>
            <person name="Sisk P."/>
            <person name="Sykes S."/>
            <person name="Wortman J."/>
            <person name="Nusbaum C."/>
            <person name="Birren B."/>
        </authorList>
    </citation>
    <scope>NUCLEOTIDE SEQUENCE [LARGE SCALE GENOMIC DNA]</scope>
    <source>
        <strain evidence="4 5">VS20</strain>
    </source>
</reference>
<proteinExistence type="inferred from homology"/>
<dbReference type="InParanoid" id="T0RAB1"/>
<dbReference type="SUPFAM" id="SSF53720">
    <property type="entry name" value="ALDH-like"/>
    <property type="match status" value="1"/>
</dbReference>
<organism evidence="4 5">
    <name type="scientific">Saprolegnia diclina (strain VS20)</name>
    <dbReference type="NCBI Taxonomy" id="1156394"/>
    <lineage>
        <taxon>Eukaryota</taxon>
        <taxon>Sar</taxon>
        <taxon>Stramenopiles</taxon>
        <taxon>Oomycota</taxon>
        <taxon>Saprolegniomycetes</taxon>
        <taxon>Saprolegniales</taxon>
        <taxon>Saprolegniaceae</taxon>
        <taxon>Saprolegnia</taxon>
    </lineage>
</organism>
<dbReference type="STRING" id="1156394.T0RAB1"/>
<evidence type="ECO:0000313" key="5">
    <source>
        <dbReference type="Proteomes" id="UP000030762"/>
    </source>
</evidence>
<dbReference type="PANTHER" id="PTHR43570">
    <property type="entry name" value="ALDEHYDE DEHYDROGENASE"/>
    <property type="match status" value="1"/>
</dbReference>
<dbReference type="InterPro" id="IPR012394">
    <property type="entry name" value="Aldehyde_DH_NAD(P)"/>
</dbReference>
<dbReference type="PANTHER" id="PTHR43570:SF16">
    <property type="entry name" value="ALDEHYDE DEHYDROGENASE TYPE III, ISOFORM Q"/>
    <property type="match status" value="1"/>
</dbReference>
<sequence length="212" mass="24036">MKALMEKEKAYLVHGGDCNVTTRFVAPSLFNYKDDMAAFNASALMDDELFGPLLPIVYYSDFAAVLETIRFKPKPLALYVFSRNEDRIQAALQHTSSGSVVINDCVMQMGNLNLPFGGVGGSGLGTYHGQRSFTTFSHTKAVLRKYFWLDLPQRYMPYTRLSTVIVRAVMTPLPRTLLRRSMALFAMLSLMWLRRPRVLTLVTRLLQVLREA</sequence>
<dbReference type="AlphaFoldDB" id="T0RAB1"/>
<gene>
    <name evidence="4" type="ORF">SDRG_13129</name>
</gene>
<dbReference type="Gene3D" id="3.40.605.10">
    <property type="entry name" value="Aldehyde Dehydrogenase, Chain A, domain 1"/>
    <property type="match status" value="1"/>
</dbReference>
<evidence type="ECO:0000313" key="4">
    <source>
        <dbReference type="EMBL" id="EQC29098.1"/>
    </source>
</evidence>
<evidence type="ECO:0000256" key="2">
    <source>
        <dbReference type="ARBA" id="ARBA00023002"/>
    </source>
</evidence>
<dbReference type="InterPro" id="IPR016162">
    <property type="entry name" value="Ald_DH_N"/>
</dbReference>
<dbReference type="InterPro" id="IPR015590">
    <property type="entry name" value="Aldehyde_DH_dom"/>
</dbReference>
<dbReference type="GO" id="GO:0004029">
    <property type="term" value="F:aldehyde dehydrogenase (NAD+) activity"/>
    <property type="evidence" value="ECO:0007669"/>
    <property type="project" value="TreeGrafter"/>
</dbReference>
<dbReference type="OrthoDB" id="440325at2759"/>
<name>T0RAB1_SAPDV</name>
<dbReference type="Pfam" id="PF00171">
    <property type="entry name" value="Aldedh"/>
    <property type="match status" value="1"/>
</dbReference>
<dbReference type="EMBL" id="JH767187">
    <property type="protein sequence ID" value="EQC29098.1"/>
    <property type="molecule type" value="Genomic_DNA"/>
</dbReference>
<feature type="domain" description="Aldehyde dehydrogenase" evidence="3">
    <location>
        <begin position="6"/>
        <end position="142"/>
    </location>
</feature>
<dbReference type="InterPro" id="IPR016161">
    <property type="entry name" value="Ald_DH/histidinol_DH"/>
</dbReference>
<keyword evidence="5" id="KW-1185">Reference proteome</keyword>
<dbReference type="GeneID" id="19953856"/>
<evidence type="ECO:0000259" key="3">
    <source>
        <dbReference type="Pfam" id="PF00171"/>
    </source>
</evidence>
<dbReference type="InterPro" id="IPR016163">
    <property type="entry name" value="Ald_DH_C"/>
</dbReference>
<dbReference type="VEuPathDB" id="FungiDB:SDRG_13129"/>
<comment type="similarity">
    <text evidence="1">Belongs to the aldehyde dehydrogenase family.</text>
</comment>
<dbReference type="Gene3D" id="3.40.309.10">
    <property type="entry name" value="Aldehyde Dehydrogenase, Chain A, domain 2"/>
    <property type="match status" value="1"/>
</dbReference>
<dbReference type="GO" id="GO:0006081">
    <property type="term" value="P:aldehyde metabolic process"/>
    <property type="evidence" value="ECO:0007669"/>
    <property type="project" value="InterPro"/>
</dbReference>
<dbReference type="Proteomes" id="UP000030762">
    <property type="component" value="Unassembled WGS sequence"/>
</dbReference>
<evidence type="ECO:0000256" key="1">
    <source>
        <dbReference type="ARBA" id="ARBA00009986"/>
    </source>
</evidence>
<protein>
    <recommendedName>
        <fullName evidence="3">Aldehyde dehydrogenase domain-containing protein</fullName>
    </recommendedName>
</protein>
<dbReference type="GO" id="GO:0005737">
    <property type="term" value="C:cytoplasm"/>
    <property type="evidence" value="ECO:0007669"/>
    <property type="project" value="TreeGrafter"/>
</dbReference>
<dbReference type="RefSeq" id="XP_008617433.1">
    <property type="nucleotide sequence ID" value="XM_008619211.1"/>
</dbReference>
<dbReference type="eggNOG" id="KOG2456">
    <property type="taxonomic scope" value="Eukaryota"/>
</dbReference>
<keyword evidence="2" id="KW-0560">Oxidoreductase</keyword>
<dbReference type="OMA" id="NDFSECV"/>